<name>A0A0M7B708_9RHOB</name>
<protein>
    <submittedName>
        <fullName evidence="2">Uncharacterized protein</fullName>
    </submittedName>
</protein>
<reference evidence="2 3" key="1">
    <citation type="submission" date="2015-09" db="EMBL/GenBank/DDBJ databases">
        <authorList>
            <person name="Jackson K.R."/>
            <person name="Lunt B.L."/>
            <person name="Fisher J.N.B."/>
            <person name="Gardner A.V."/>
            <person name="Bailey M.E."/>
            <person name="Deus L.M."/>
            <person name="Earl A.S."/>
            <person name="Gibby P.D."/>
            <person name="Hartmann K.A."/>
            <person name="Liu J.E."/>
            <person name="Manci A.M."/>
            <person name="Nielsen D.A."/>
            <person name="Solomon M.B."/>
            <person name="Breakwell D.P."/>
            <person name="Burnett S.H."/>
            <person name="Grose J.H."/>
        </authorList>
    </citation>
    <scope>NUCLEOTIDE SEQUENCE [LARGE SCALE GENOMIC DNA]</scope>
    <source>
        <strain evidence="2 3">CECT 7799</strain>
    </source>
</reference>
<dbReference type="EMBL" id="CYPR01000042">
    <property type="protein sequence ID" value="CUH25360.1"/>
    <property type="molecule type" value="Genomic_DNA"/>
</dbReference>
<organism evidence="2 3">
    <name type="scientific">Jannaschia seosinensis</name>
    <dbReference type="NCBI Taxonomy" id="313367"/>
    <lineage>
        <taxon>Bacteria</taxon>
        <taxon>Pseudomonadati</taxon>
        <taxon>Pseudomonadota</taxon>
        <taxon>Alphaproteobacteria</taxon>
        <taxon>Rhodobacterales</taxon>
        <taxon>Roseobacteraceae</taxon>
        <taxon>Jannaschia</taxon>
    </lineage>
</organism>
<evidence type="ECO:0000313" key="2">
    <source>
        <dbReference type="EMBL" id="CUH25360.1"/>
    </source>
</evidence>
<feature type="transmembrane region" description="Helical" evidence="1">
    <location>
        <begin position="33"/>
        <end position="55"/>
    </location>
</feature>
<evidence type="ECO:0000256" key="1">
    <source>
        <dbReference type="SAM" id="Phobius"/>
    </source>
</evidence>
<keyword evidence="1" id="KW-1133">Transmembrane helix</keyword>
<sequence length="71" mass="7749">MAISRFVKQSLTARLYLLVQEKLFLTFGLPRDMFIPVSGVAAFTTGFGLLATPLFRRISAIAVLGIFITAA</sequence>
<keyword evidence="3" id="KW-1185">Reference proteome</keyword>
<evidence type="ECO:0000313" key="3">
    <source>
        <dbReference type="Proteomes" id="UP000049455"/>
    </source>
</evidence>
<keyword evidence="1" id="KW-0812">Transmembrane</keyword>
<dbReference type="Proteomes" id="UP000049455">
    <property type="component" value="Unassembled WGS sequence"/>
</dbReference>
<dbReference type="AlphaFoldDB" id="A0A0M7B708"/>
<keyword evidence="1" id="KW-0472">Membrane</keyword>
<gene>
    <name evidence="2" type="ORF">JSE7799_00692</name>
</gene>
<proteinExistence type="predicted"/>
<accession>A0A0M7B708</accession>
<dbReference type="RefSeq" id="WP_055662359.1">
    <property type="nucleotide sequence ID" value="NZ_CYPR01000042.1"/>
</dbReference>